<dbReference type="OrthoDB" id="1972048at2"/>
<keyword evidence="1" id="KW-0812">Transmembrane</keyword>
<keyword evidence="1" id="KW-0472">Membrane</keyword>
<feature type="transmembrane region" description="Helical" evidence="1">
    <location>
        <begin position="40"/>
        <end position="58"/>
    </location>
</feature>
<evidence type="ECO:0000256" key="1">
    <source>
        <dbReference type="SAM" id="Phobius"/>
    </source>
</evidence>
<proteinExistence type="predicted"/>
<dbReference type="AlphaFoldDB" id="A0A5N1GL49"/>
<protein>
    <submittedName>
        <fullName evidence="2">Holin</fullName>
    </submittedName>
</protein>
<dbReference type="Proteomes" id="UP000327148">
    <property type="component" value="Unassembled WGS sequence"/>
</dbReference>
<name>A0A5N1GL49_9LACT</name>
<dbReference type="Pfam" id="PF16938">
    <property type="entry name" value="Phage_holin_Dp1"/>
    <property type="match status" value="1"/>
</dbReference>
<dbReference type="STRING" id="119206.AWM72_02010"/>
<evidence type="ECO:0000313" key="2">
    <source>
        <dbReference type="EMBL" id="KAA9300761.1"/>
    </source>
</evidence>
<keyword evidence="1" id="KW-1133">Transmembrane helix</keyword>
<organism evidence="2 3">
    <name type="scientific">Aerococcus sanguinicola</name>
    <dbReference type="NCBI Taxonomy" id="119206"/>
    <lineage>
        <taxon>Bacteria</taxon>
        <taxon>Bacillati</taxon>
        <taxon>Bacillota</taxon>
        <taxon>Bacilli</taxon>
        <taxon>Lactobacillales</taxon>
        <taxon>Aerococcaceae</taxon>
        <taxon>Aerococcus</taxon>
    </lineage>
</organism>
<dbReference type="EMBL" id="VYWO01000003">
    <property type="protein sequence ID" value="KAA9300761.1"/>
    <property type="molecule type" value="Genomic_DNA"/>
</dbReference>
<reference evidence="2 3" key="1">
    <citation type="submission" date="2019-09" db="EMBL/GenBank/DDBJ databases">
        <title>Draft genome sequence assemblies of isolates from the urinary tract.</title>
        <authorList>
            <person name="Mores C.R."/>
            <person name="Putonti C."/>
            <person name="Wolfe A.J."/>
        </authorList>
    </citation>
    <scope>NUCLEOTIDE SEQUENCE [LARGE SCALE GENOMIC DNA]</scope>
    <source>
        <strain evidence="2 3">UMB623</strain>
    </source>
</reference>
<comment type="caution">
    <text evidence="2">The sequence shown here is derived from an EMBL/GenBank/DDBJ whole genome shotgun (WGS) entry which is preliminary data.</text>
</comment>
<evidence type="ECO:0000313" key="3">
    <source>
        <dbReference type="Proteomes" id="UP000327148"/>
    </source>
</evidence>
<gene>
    <name evidence="2" type="ORF">F6I03_05500</name>
</gene>
<dbReference type="RefSeq" id="WP_070430551.1">
    <property type="nucleotide sequence ID" value="NZ_VYWO01000003.1"/>
</dbReference>
<sequence>MFLDNNSYDKAKWLVLIFLPALAVLVKGVGEVLYWEAVDIWVTLINLGTAFLGTILQISSQNYHGGGDGYGQRPRHP</sequence>
<dbReference type="InterPro" id="IPR031612">
    <property type="entry name" value="Phage_holin_Dp1"/>
</dbReference>
<accession>A0A5N1GL49</accession>